<dbReference type="InterPro" id="IPR015676">
    <property type="entry name" value="Tob1/2"/>
</dbReference>
<dbReference type="PRINTS" id="PR00310">
    <property type="entry name" value="ANTIPRLFBTG1"/>
</dbReference>
<dbReference type="Gene3D" id="3.90.640.90">
    <property type="entry name" value="Anti-proliferative protein, N-terminal domain"/>
    <property type="match status" value="1"/>
</dbReference>
<dbReference type="PANTHER" id="PTHR17537">
    <property type="entry name" value="TRANSDUCER OF ERBB2 TOB"/>
    <property type="match status" value="1"/>
</dbReference>
<name>A0A814F7Y3_9BILA</name>
<feature type="compositionally biased region" description="Low complexity" evidence="3">
    <location>
        <begin position="231"/>
        <end position="266"/>
    </location>
</feature>
<dbReference type="InterPro" id="IPR002087">
    <property type="entry name" value="Anti_prolifrtn"/>
</dbReference>
<evidence type="ECO:0000313" key="9">
    <source>
        <dbReference type="Proteomes" id="UP000663829"/>
    </source>
</evidence>
<feature type="compositionally biased region" description="Low complexity" evidence="3">
    <location>
        <begin position="494"/>
        <end position="506"/>
    </location>
</feature>
<keyword evidence="9" id="KW-1185">Reference proteome</keyword>
<evidence type="ECO:0000313" key="5">
    <source>
        <dbReference type="EMBL" id="CAF0733515.1"/>
    </source>
</evidence>
<feature type="region of interest" description="Disordered" evidence="3">
    <location>
        <begin position="468"/>
        <end position="517"/>
    </location>
</feature>
<feature type="domain" description="Anti-proliferative protein" evidence="4">
    <location>
        <begin position="87"/>
        <end position="106"/>
    </location>
</feature>
<dbReference type="PROSITE" id="PS01203">
    <property type="entry name" value="BTG_2"/>
    <property type="match status" value="1"/>
</dbReference>
<gene>
    <name evidence="6" type="ORF">GPM918_LOCUS12673</name>
    <name evidence="5" type="ORF">OVA965_LOCUS977</name>
    <name evidence="8" type="ORF">SRO942_LOCUS12668</name>
    <name evidence="7" type="ORF">TMI583_LOCUS978</name>
</gene>
<dbReference type="AlphaFoldDB" id="A0A814F7Y3"/>
<dbReference type="GO" id="GO:0005634">
    <property type="term" value="C:nucleus"/>
    <property type="evidence" value="ECO:0007669"/>
    <property type="project" value="TreeGrafter"/>
</dbReference>
<dbReference type="EMBL" id="CAJNOQ010002802">
    <property type="protein sequence ID" value="CAF0979515.1"/>
    <property type="molecule type" value="Genomic_DNA"/>
</dbReference>
<dbReference type="Pfam" id="PF07742">
    <property type="entry name" value="BTG"/>
    <property type="match status" value="1"/>
</dbReference>
<dbReference type="GO" id="GO:0005737">
    <property type="term" value="C:cytoplasm"/>
    <property type="evidence" value="ECO:0007669"/>
    <property type="project" value="TreeGrafter"/>
</dbReference>
<feature type="region of interest" description="Disordered" evidence="3">
    <location>
        <begin position="190"/>
        <end position="266"/>
    </location>
</feature>
<evidence type="ECO:0000313" key="7">
    <source>
        <dbReference type="EMBL" id="CAF3509686.1"/>
    </source>
</evidence>
<dbReference type="EMBL" id="CAJOBA010000161">
    <property type="protein sequence ID" value="CAF3509686.1"/>
    <property type="molecule type" value="Genomic_DNA"/>
</dbReference>
<reference evidence="6" key="1">
    <citation type="submission" date="2021-02" db="EMBL/GenBank/DDBJ databases">
        <authorList>
            <person name="Nowell W R."/>
        </authorList>
    </citation>
    <scope>NUCLEOTIDE SEQUENCE</scope>
</reference>
<dbReference type="Proteomes" id="UP000681722">
    <property type="component" value="Unassembled WGS sequence"/>
</dbReference>
<dbReference type="GO" id="GO:0003714">
    <property type="term" value="F:transcription corepressor activity"/>
    <property type="evidence" value="ECO:0007669"/>
    <property type="project" value="TreeGrafter"/>
</dbReference>
<keyword evidence="2" id="KW-0597">Phosphoprotein</keyword>
<dbReference type="Proteomes" id="UP000682733">
    <property type="component" value="Unassembled WGS sequence"/>
</dbReference>
<proteinExistence type="inferred from homology"/>
<feature type="compositionally biased region" description="Low complexity" evidence="3">
    <location>
        <begin position="190"/>
        <end position="221"/>
    </location>
</feature>
<sequence length="530" mass="57657">MQFEVSVALNFVIGYLYNKLPRRRVNMLGEEIEKHLRMKFQEHWYPERPTKGSAYRSLRISKEKVDKVLINAAIDCGLDLQEILDALPNDLTIWIDPGEVSYRIGEKGPVKILYEDERRLIRKNKHDTNNKDSLNSESSSDSEDRDGSIFNKASDILIKPFNLDAQVFRPIVDDENQLSTSIGSLISLSPSSPPTVLSSVLASSTGSSSSGSSMNSSSTMNNKCSRSPNNLLLPTVSSPTITSSNNNLNTTTPTPTPPITTTNNNNGAFLNKTASTPMFISPATFAQTKFGSLKSKHASKKCQRMLPSEFSAYIKQKEQLQRNVQLQPSPPSSKNEFTPSLVDNSNHMTPNSPSHTTFLSQSSLIQHTTPSLMISPIHSQLSPTRLHPHQLTISSQNSFPMQHHPVFNANNNSYFTPHNVMPVAPASLAISPPTSSVFGAHRPFSNCSSGGGNGIFGALPRPNSLPLKNVPSPSSTGTPGTNNLFGNNSGGSQGSSFSPLILSSPSENSTKNTINNTKGQYTLTPFVLAN</sequence>
<evidence type="ECO:0000259" key="4">
    <source>
        <dbReference type="PROSITE" id="PS01203"/>
    </source>
</evidence>
<evidence type="ECO:0000256" key="1">
    <source>
        <dbReference type="ARBA" id="ARBA00007989"/>
    </source>
</evidence>
<evidence type="ECO:0000313" key="6">
    <source>
        <dbReference type="EMBL" id="CAF0979515.1"/>
    </source>
</evidence>
<feature type="region of interest" description="Disordered" evidence="3">
    <location>
        <begin position="321"/>
        <end position="362"/>
    </location>
</feature>
<dbReference type="InterPro" id="IPR036054">
    <property type="entry name" value="BTG-like_sf"/>
</dbReference>
<dbReference type="EMBL" id="CAJOBC010002801">
    <property type="protein sequence ID" value="CAF3752075.1"/>
    <property type="molecule type" value="Genomic_DNA"/>
</dbReference>
<protein>
    <recommendedName>
        <fullName evidence="4">Anti-proliferative protein domain-containing protein</fullName>
    </recommendedName>
</protein>
<organism evidence="6 9">
    <name type="scientific">Didymodactylos carnosus</name>
    <dbReference type="NCBI Taxonomy" id="1234261"/>
    <lineage>
        <taxon>Eukaryota</taxon>
        <taxon>Metazoa</taxon>
        <taxon>Spiralia</taxon>
        <taxon>Gnathifera</taxon>
        <taxon>Rotifera</taxon>
        <taxon>Eurotatoria</taxon>
        <taxon>Bdelloidea</taxon>
        <taxon>Philodinida</taxon>
        <taxon>Philodinidae</taxon>
        <taxon>Didymodactylos</taxon>
    </lineage>
</organism>
<accession>A0A814F7Y3</accession>
<comment type="similarity">
    <text evidence="1">Belongs to the BTG family.</text>
</comment>
<dbReference type="Proteomes" id="UP000663829">
    <property type="component" value="Unassembled WGS sequence"/>
</dbReference>
<dbReference type="SUPFAM" id="SSF160696">
    <property type="entry name" value="BTG domain-like"/>
    <property type="match status" value="1"/>
</dbReference>
<feature type="region of interest" description="Disordered" evidence="3">
    <location>
        <begin position="124"/>
        <end position="146"/>
    </location>
</feature>
<evidence type="ECO:0000313" key="8">
    <source>
        <dbReference type="EMBL" id="CAF3752075.1"/>
    </source>
</evidence>
<dbReference type="SMART" id="SM00099">
    <property type="entry name" value="btg1"/>
    <property type="match status" value="1"/>
</dbReference>
<feature type="compositionally biased region" description="Polar residues" evidence="3">
    <location>
        <begin position="507"/>
        <end position="517"/>
    </location>
</feature>
<evidence type="ECO:0000256" key="2">
    <source>
        <dbReference type="ARBA" id="ARBA00022553"/>
    </source>
</evidence>
<dbReference type="OrthoDB" id="19928at2759"/>
<dbReference type="EMBL" id="CAJNOK010000161">
    <property type="protein sequence ID" value="CAF0733515.1"/>
    <property type="molecule type" value="Genomic_DNA"/>
</dbReference>
<dbReference type="Proteomes" id="UP000677228">
    <property type="component" value="Unassembled WGS sequence"/>
</dbReference>
<comment type="caution">
    <text evidence="6">The sequence shown here is derived from an EMBL/GenBank/DDBJ whole genome shotgun (WGS) entry which is preliminary data.</text>
</comment>
<dbReference type="PANTHER" id="PTHR17537:SF5">
    <property type="entry name" value="TRANSDUCER OF ERBB2, ISOFORM A"/>
    <property type="match status" value="1"/>
</dbReference>
<evidence type="ECO:0000256" key="3">
    <source>
        <dbReference type="SAM" id="MobiDB-lite"/>
    </source>
</evidence>